<accession>A0ABU3L7I9</accession>
<dbReference type="RefSeq" id="WP_314015740.1">
    <property type="nucleotide sequence ID" value="NZ_JAVTTP010000001.1"/>
</dbReference>
<evidence type="ECO:0000313" key="4">
    <source>
        <dbReference type="Proteomes" id="UP001250656"/>
    </source>
</evidence>
<gene>
    <name evidence="3" type="ORF">RQM65_13370</name>
</gene>
<keyword evidence="1 3" id="KW-0436">Ligase</keyword>
<dbReference type="SUPFAM" id="SSF55681">
    <property type="entry name" value="Class II aaRS and biotin synthetases"/>
    <property type="match status" value="1"/>
</dbReference>
<dbReference type="InterPro" id="IPR004408">
    <property type="entry name" value="Biotin_CoA_COase_ligase"/>
</dbReference>
<comment type="caution">
    <text evidence="3">The sequence shown here is derived from an EMBL/GenBank/DDBJ whole genome shotgun (WGS) entry which is preliminary data.</text>
</comment>
<reference evidence="3 4" key="1">
    <citation type="submission" date="2023-09" db="EMBL/GenBank/DDBJ databases">
        <title>Novel taxa isolated from Blanes Bay.</title>
        <authorList>
            <person name="Rey-Velasco X."/>
            <person name="Lucena T."/>
        </authorList>
    </citation>
    <scope>NUCLEOTIDE SEQUENCE [LARGE SCALE GENOMIC DNA]</scope>
    <source>
        <strain evidence="3 4">S334</strain>
    </source>
</reference>
<dbReference type="PANTHER" id="PTHR12835">
    <property type="entry name" value="BIOTIN PROTEIN LIGASE"/>
    <property type="match status" value="1"/>
</dbReference>
<dbReference type="EC" id="6.3.4.15" evidence="3"/>
<dbReference type="PANTHER" id="PTHR12835:SF5">
    <property type="entry name" value="BIOTIN--PROTEIN LIGASE"/>
    <property type="match status" value="1"/>
</dbReference>
<organism evidence="3 4">
    <name type="scientific">Pricia mediterranea</name>
    <dbReference type="NCBI Taxonomy" id="3076079"/>
    <lineage>
        <taxon>Bacteria</taxon>
        <taxon>Pseudomonadati</taxon>
        <taxon>Bacteroidota</taxon>
        <taxon>Flavobacteriia</taxon>
        <taxon>Flavobacteriales</taxon>
        <taxon>Flavobacteriaceae</taxon>
        <taxon>Pricia</taxon>
    </lineage>
</organism>
<dbReference type="EMBL" id="JAVTTP010000001">
    <property type="protein sequence ID" value="MDT7829657.1"/>
    <property type="molecule type" value="Genomic_DNA"/>
</dbReference>
<protein>
    <submittedName>
        <fullName evidence="3">Biotin--[acetyl-CoA-carboxylase] ligase</fullName>
        <ecNumber evidence="3">6.3.4.15</ecNumber>
    </submittedName>
</protein>
<sequence length="244" mass="27270">MHIIKLDATDSTNAFIRRSLLSKGLADYTVVAARRQERGRGQMGTKWLSEAGKNLTFSVFRKNLDLPVRKGFVLNLCVSLSLYNALKRYSVPKLRIKWPNDILSGTSKICGILIENSLLGSKIHTSIIGIGLNVNQTIFEGLPNVSSLKLLLGETLDLDVLLRDVVDELQSMFSEFEEKGQEQLWDAYENVLFGIGECFTFEDKNGMAFKGLIKGVNKDGQLIIGREDGSLEEFGMKEVKLLYS</sequence>
<feature type="domain" description="BPL/LPL catalytic" evidence="2">
    <location>
        <begin position="1"/>
        <end position="177"/>
    </location>
</feature>
<dbReference type="PROSITE" id="PS51733">
    <property type="entry name" value="BPL_LPL_CATALYTIC"/>
    <property type="match status" value="1"/>
</dbReference>
<dbReference type="Gene3D" id="3.30.930.10">
    <property type="entry name" value="Bira Bifunctional Protein, Domain 2"/>
    <property type="match status" value="1"/>
</dbReference>
<dbReference type="Proteomes" id="UP001250656">
    <property type="component" value="Unassembled WGS sequence"/>
</dbReference>
<name>A0ABU3L7I9_9FLAO</name>
<dbReference type="InterPro" id="IPR045864">
    <property type="entry name" value="aa-tRNA-synth_II/BPL/LPL"/>
</dbReference>
<evidence type="ECO:0000256" key="1">
    <source>
        <dbReference type="ARBA" id="ARBA00022598"/>
    </source>
</evidence>
<keyword evidence="4" id="KW-1185">Reference proteome</keyword>
<evidence type="ECO:0000259" key="2">
    <source>
        <dbReference type="PROSITE" id="PS51733"/>
    </source>
</evidence>
<dbReference type="Pfam" id="PF03099">
    <property type="entry name" value="BPL_LplA_LipB"/>
    <property type="match status" value="1"/>
</dbReference>
<dbReference type="CDD" id="cd16442">
    <property type="entry name" value="BPL"/>
    <property type="match status" value="1"/>
</dbReference>
<dbReference type="GO" id="GO:0004077">
    <property type="term" value="F:biotin--[biotin carboxyl-carrier protein] ligase activity"/>
    <property type="evidence" value="ECO:0007669"/>
    <property type="project" value="UniProtKB-EC"/>
</dbReference>
<dbReference type="InterPro" id="IPR004143">
    <property type="entry name" value="BPL_LPL_catalytic"/>
</dbReference>
<evidence type="ECO:0000313" key="3">
    <source>
        <dbReference type="EMBL" id="MDT7829657.1"/>
    </source>
</evidence>
<proteinExistence type="predicted"/>
<dbReference type="NCBIfam" id="TIGR00121">
    <property type="entry name" value="birA_ligase"/>
    <property type="match status" value="1"/>
</dbReference>